<dbReference type="Proteomes" id="UP001140560">
    <property type="component" value="Unassembled WGS sequence"/>
</dbReference>
<dbReference type="PANTHER" id="PTHR46434">
    <property type="entry name" value="GENETIC INTERACTOR OF PROHIBITINS 3, MITOCHONDRIAL"/>
    <property type="match status" value="1"/>
</dbReference>
<dbReference type="EMBL" id="JAPEUY010000010">
    <property type="protein sequence ID" value="KAJ4368779.1"/>
    <property type="molecule type" value="Genomic_DNA"/>
</dbReference>
<dbReference type="GO" id="GO:0005739">
    <property type="term" value="C:mitochondrion"/>
    <property type="evidence" value="ECO:0007669"/>
    <property type="project" value="TreeGrafter"/>
</dbReference>
<reference evidence="2" key="1">
    <citation type="submission" date="2022-10" db="EMBL/GenBank/DDBJ databases">
        <title>Tapping the CABI collections for fungal endophytes: first genome assemblies for Collariella, Neodidymelliopsis, Ascochyta clinopodiicola, Didymella pomorum, Didymosphaeria variabile, Neocosmospora piperis and Neocucurbitaria cava.</title>
        <authorList>
            <person name="Hill R."/>
        </authorList>
    </citation>
    <scope>NUCLEOTIDE SEQUENCE</scope>
    <source>
        <strain evidence="2">IMI 356814</strain>
    </source>
</reference>
<dbReference type="OrthoDB" id="1696305at2759"/>
<name>A0A9W8Y6V4_9PLEO</name>
<keyword evidence="3" id="KW-1185">Reference proteome</keyword>
<comment type="caution">
    <text evidence="2">The sequence shown here is derived from an EMBL/GenBank/DDBJ whole genome shotgun (WGS) entry which is preliminary data.</text>
</comment>
<accession>A0A9W8Y6V4</accession>
<sequence length="272" mass="30705">MKHRINSDRYTLKPGQSLILGGGLIRITPAQTSSDLVFLVHPFVPLHPHVTRTEKAIAYQRQTSDRHLQQPPILAPNVGDKMYPAGTFPLKWDVTKKLAGPVTSSVAGKMKPENLPYRIWGTDILVEGVGWIEISAQTRRPQGWKAPGMVKKDPNHAQVARRASLQALNAYKDRKFAAKSEGVEQEPRDALSREFGDGERMVERRKEWEEDEDEEYPAVEVFSPLGKFVGQRRPMCASVVSGPKRVASRERKVRPRRSMVSVKRQRKPKGAE</sequence>
<proteinExistence type="predicted"/>
<evidence type="ECO:0000313" key="2">
    <source>
        <dbReference type="EMBL" id="KAJ4368779.1"/>
    </source>
</evidence>
<gene>
    <name evidence="2" type="primary">GEP3_1</name>
    <name evidence="2" type="ORF">N0V83_005861</name>
</gene>
<protein>
    <submittedName>
        <fullName evidence="2">Mitochondrial ribosome small subunit biogenesis protein</fullName>
    </submittedName>
</protein>
<dbReference type="PANTHER" id="PTHR46434:SF1">
    <property type="entry name" value="GENETIC INTERACTOR OF PROHIBITINS 3, MITOCHONDRIAL"/>
    <property type="match status" value="1"/>
</dbReference>
<organism evidence="2 3">
    <name type="scientific">Neocucurbitaria cava</name>
    <dbReference type="NCBI Taxonomy" id="798079"/>
    <lineage>
        <taxon>Eukaryota</taxon>
        <taxon>Fungi</taxon>
        <taxon>Dikarya</taxon>
        <taxon>Ascomycota</taxon>
        <taxon>Pezizomycotina</taxon>
        <taxon>Dothideomycetes</taxon>
        <taxon>Pleosporomycetidae</taxon>
        <taxon>Pleosporales</taxon>
        <taxon>Pleosporineae</taxon>
        <taxon>Cucurbitariaceae</taxon>
        <taxon>Neocucurbitaria</taxon>
    </lineage>
</organism>
<evidence type="ECO:0000313" key="3">
    <source>
        <dbReference type="Proteomes" id="UP001140560"/>
    </source>
</evidence>
<evidence type="ECO:0000256" key="1">
    <source>
        <dbReference type="SAM" id="MobiDB-lite"/>
    </source>
</evidence>
<dbReference type="AlphaFoldDB" id="A0A9W8Y6V4"/>
<dbReference type="InterPro" id="IPR050896">
    <property type="entry name" value="Mito_lipid_metab_GTPase"/>
</dbReference>
<feature type="region of interest" description="Disordered" evidence="1">
    <location>
        <begin position="240"/>
        <end position="272"/>
    </location>
</feature>
<feature type="compositionally biased region" description="Basic residues" evidence="1">
    <location>
        <begin position="251"/>
        <end position="272"/>
    </location>
</feature>